<gene>
    <name evidence="1" type="ORF">VJ786_09165</name>
</gene>
<evidence type="ECO:0008006" key="3">
    <source>
        <dbReference type="Google" id="ProtNLM"/>
    </source>
</evidence>
<organism evidence="1 2">
    <name type="scientific">Sphingobacterium tenebrionis</name>
    <dbReference type="NCBI Taxonomy" id="3111775"/>
    <lineage>
        <taxon>Bacteria</taxon>
        <taxon>Pseudomonadati</taxon>
        <taxon>Bacteroidota</taxon>
        <taxon>Sphingobacteriia</taxon>
        <taxon>Sphingobacteriales</taxon>
        <taxon>Sphingobacteriaceae</taxon>
        <taxon>Sphingobacterium</taxon>
    </lineage>
</organism>
<dbReference type="Proteomes" id="UP001363035">
    <property type="component" value="Unassembled WGS sequence"/>
</dbReference>
<comment type="caution">
    <text evidence="1">The sequence shown here is derived from an EMBL/GenBank/DDBJ whole genome shotgun (WGS) entry which is preliminary data.</text>
</comment>
<reference evidence="1 2" key="1">
    <citation type="submission" date="2024-01" db="EMBL/GenBank/DDBJ databases">
        <title>Sphingobacterium tenebrionis sp. nov., a novel endophyte isolated from tenebrio molitor intestines.</title>
        <authorList>
            <person name="Zhang C."/>
        </authorList>
    </citation>
    <scope>NUCLEOTIDE SEQUENCE [LARGE SCALE GENOMIC DNA]</scope>
    <source>
        <strain evidence="1 2">PU5-4</strain>
    </source>
</reference>
<dbReference type="PROSITE" id="PS51257">
    <property type="entry name" value="PROKAR_LIPOPROTEIN"/>
    <property type="match status" value="1"/>
</dbReference>
<sequence length="186" mass="21232">MSWFIKICYGVVAVGLLGMLMACSDPATKDNGNSEKVLYFDLPSYFQKEIDSLKKLDPMVDKTVAKDEQEETKKLKIKDWEAEFASFKNIDLNKSAYADFIQVDSSDNLLEYSFNDPKSDLSCVRIELDGTGNPKVITVQRDVKNNLYHTSEFLMYEKGKYYIVEKNQDVKVMGANKYKVQGHFGS</sequence>
<dbReference type="RefSeq" id="WP_099368012.1">
    <property type="nucleotide sequence ID" value="NZ_JAYLLN010000019.1"/>
</dbReference>
<keyword evidence="2" id="KW-1185">Reference proteome</keyword>
<accession>A0ABU8I6E8</accession>
<protein>
    <recommendedName>
        <fullName evidence="3">Lipoprotein</fullName>
    </recommendedName>
</protein>
<evidence type="ECO:0000313" key="2">
    <source>
        <dbReference type="Proteomes" id="UP001363035"/>
    </source>
</evidence>
<evidence type="ECO:0000313" key="1">
    <source>
        <dbReference type="EMBL" id="MEI5985073.1"/>
    </source>
</evidence>
<dbReference type="EMBL" id="JAYLLN010000019">
    <property type="protein sequence ID" value="MEI5985073.1"/>
    <property type="molecule type" value="Genomic_DNA"/>
</dbReference>
<proteinExistence type="predicted"/>
<name>A0ABU8I6E8_9SPHI</name>